<proteinExistence type="predicted"/>
<gene>
    <name evidence="1" type="ORF">AMYX_10930</name>
</gene>
<accession>A0A7I9VIW3</accession>
<dbReference type="RefSeq" id="WP_176063746.1">
    <property type="nucleotide sequence ID" value="NZ_BJTG01000002.1"/>
</dbReference>
<evidence type="ECO:0000313" key="1">
    <source>
        <dbReference type="EMBL" id="GEJ56352.1"/>
    </source>
</evidence>
<comment type="caution">
    <text evidence="1">The sequence shown here is derived from an EMBL/GenBank/DDBJ whole genome shotgun (WGS) entry which is preliminary data.</text>
</comment>
<keyword evidence="2" id="KW-1185">Reference proteome</keyword>
<reference evidence="2" key="1">
    <citation type="journal article" date="2020" name="Appl. Environ. Microbiol.">
        <title>Diazotrophic Anaeromyxobacter Isolates from Soils.</title>
        <authorList>
            <person name="Masuda Y."/>
            <person name="Yamanaka H."/>
            <person name="Xu Z.X."/>
            <person name="Shiratori Y."/>
            <person name="Aono T."/>
            <person name="Amachi S."/>
            <person name="Senoo K."/>
            <person name="Itoh H."/>
        </authorList>
    </citation>
    <scope>NUCLEOTIDE SEQUENCE [LARGE SCALE GENOMIC DNA]</scope>
    <source>
        <strain evidence="2">R267</strain>
    </source>
</reference>
<dbReference type="Proteomes" id="UP000503640">
    <property type="component" value="Unassembled WGS sequence"/>
</dbReference>
<dbReference type="EMBL" id="BJTG01000002">
    <property type="protein sequence ID" value="GEJ56352.1"/>
    <property type="molecule type" value="Genomic_DNA"/>
</dbReference>
<organism evidence="1 2">
    <name type="scientific">Anaeromyxobacter diazotrophicus</name>
    <dbReference type="NCBI Taxonomy" id="2590199"/>
    <lineage>
        <taxon>Bacteria</taxon>
        <taxon>Pseudomonadati</taxon>
        <taxon>Myxococcota</taxon>
        <taxon>Myxococcia</taxon>
        <taxon>Myxococcales</taxon>
        <taxon>Cystobacterineae</taxon>
        <taxon>Anaeromyxobacteraceae</taxon>
        <taxon>Anaeromyxobacter</taxon>
    </lineage>
</organism>
<sequence length="161" mass="17008">MTAAPRPLPFPLPPVEEVLSRTRAEALSALRAAGWRPWAVPIGLDAEGRRVLNVDLSEPDVSWGEEGEVVAVAHLEADRAGKVMLLEVTAAVPVPAEQVAAALLGEPGPARLGGNAEAREWVWGPETGGGGAVAGEPVRLWICAERAYGDRLWAVASVVRR</sequence>
<protein>
    <submittedName>
        <fullName evidence="1">Uncharacterized protein</fullName>
    </submittedName>
</protein>
<evidence type="ECO:0000313" key="2">
    <source>
        <dbReference type="Proteomes" id="UP000503640"/>
    </source>
</evidence>
<dbReference type="AlphaFoldDB" id="A0A7I9VIW3"/>
<name>A0A7I9VIW3_9BACT</name>